<dbReference type="Pfam" id="PF13560">
    <property type="entry name" value="HTH_31"/>
    <property type="match status" value="1"/>
</dbReference>
<dbReference type="Proteomes" id="UP000034034">
    <property type="component" value="Chromosome"/>
</dbReference>
<evidence type="ECO:0000313" key="3">
    <source>
        <dbReference type="Proteomes" id="UP000034034"/>
    </source>
</evidence>
<accession>A0A0F7FQ32</accession>
<evidence type="ECO:0000313" key="2">
    <source>
        <dbReference type="EMBL" id="AKG42037.1"/>
    </source>
</evidence>
<keyword evidence="3" id="KW-1185">Reference proteome</keyword>
<protein>
    <submittedName>
        <fullName evidence="2">Helix-turn-helix domain protein</fullName>
    </submittedName>
</protein>
<reference evidence="2" key="1">
    <citation type="submission" date="2019-08" db="EMBL/GenBank/DDBJ databases">
        <title>Complete genome sequence of a mangrove-derived Streptomyces xiamenensis.</title>
        <authorList>
            <person name="Xu J."/>
        </authorList>
    </citation>
    <scope>NUCLEOTIDE SEQUENCE</scope>
    <source>
        <strain evidence="2">318</strain>
    </source>
</reference>
<sequence length="369" mass="38931">MEDATPAQEFARALRELKERSGLSFGALSTRLHTSTSTLHRYCSGAALPQEYATADRLAALCGATEPERRHLHRLWVLADAQRGATPAKAAPGPPAEPTAVPSDVPPAEPTAEPPAAPGPARPWWRRRPTARLTVGLAALLLAAALTLDAAGGAKAGTAGENAAPLEWTTRSHVWAFGCGHRYLVDAGPQDVPAPPVAQDAERWSAARRAVHAEAAIVEITLTAEPGTGAPVVVEAAHIRIAERRAPLPWPVYRMDNGCGGSLAPAAFGVDLDADRPLAHPIAGGDAATGEEFPAPRLPFALGADEPLLLRFEARAATGDVDWYIELDWNSGGRSGTTRIDDDGRPFRTSGTTGPVLVHDIPTGRWLPE</sequence>
<dbReference type="GO" id="GO:0003677">
    <property type="term" value="F:DNA binding"/>
    <property type="evidence" value="ECO:0007669"/>
    <property type="project" value="InterPro"/>
</dbReference>
<dbReference type="EMBL" id="CP009922">
    <property type="protein sequence ID" value="AKG42037.1"/>
    <property type="molecule type" value="Genomic_DNA"/>
</dbReference>
<name>A0A0F7FQ32_9ACTN</name>
<evidence type="ECO:0000256" key="1">
    <source>
        <dbReference type="SAM" id="MobiDB-lite"/>
    </source>
</evidence>
<dbReference type="STRING" id="408015.SXIM_06530"/>
<dbReference type="InterPro" id="IPR001387">
    <property type="entry name" value="Cro/C1-type_HTH"/>
</dbReference>
<feature type="compositionally biased region" description="Pro residues" evidence="1">
    <location>
        <begin position="104"/>
        <end position="121"/>
    </location>
</feature>
<feature type="region of interest" description="Disordered" evidence="1">
    <location>
        <begin position="335"/>
        <end position="354"/>
    </location>
</feature>
<dbReference type="PATRIC" id="fig|408015.6.peg.685"/>
<dbReference type="SUPFAM" id="SSF47413">
    <property type="entry name" value="lambda repressor-like DNA-binding domains"/>
    <property type="match status" value="1"/>
</dbReference>
<dbReference type="HOGENOM" id="CLU_032305_1_0_11"/>
<dbReference type="AlphaFoldDB" id="A0A0F7FQ32"/>
<dbReference type="RefSeq" id="WP_030727897.1">
    <property type="nucleotide sequence ID" value="NZ_CP009922.3"/>
</dbReference>
<feature type="region of interest" description="Disordered" evidence="1">
    <location>
        <begin position="85"/>
        <end position="125"/>
    </location>
</feature>
<dbReference type="KEGG" id="sxi:SXIM_06530"/>
<dbReference type="CDD" id="cd00093">
    <property type="entry name" value="HTH_XRE"/>
    <property type="match status" value="1"/>
</dbReference>
<organism evidence="2 3">
    <name type="scientific">Streptomyces xiamenensis</name>
    <dbReference type="NCBI Taxonomy" id="408015"/>
    <lineage>
        <taxon>Bacteria</taxon>
        <taxon>Bacillati</taxon>
        <taxon>Actinomycetota</taxon>
        <taxon>Actinomycetes</taxon>
        <taxon>Kitasatosporales</taxon>
        <taxon>Streptomycetaceae</taxon>
        <taxon>Streptomyces</taxon>
    </lineage>
</organism>
<proteinExistence type="predicted"/>
<dbReference type="InterPro" id="IPR010982">
    <property type="entry name" value="Lambda_DNA-bd_dom_sf"/>
</dbReference>
<gene>
    <name evidence="2" type="ORF">SXIM_06530</name>
</gene>